<dbReference type="PANTHER" id="PTHR16222">
    <property type="entry name" value="ADP-RIBOSYLGLYCOHYDROLASE"/>
    <property type="match status" value="1"/>
</dbReference>
<dbReference type="Pfam" id="PF03747">
    <property type="entry name" value="ADP_ribosyl_GH"/>
    <property type="match status" value="1"/>
</dbReference>
<protein>
    <recommendedName>
        <fullName evidence="4">ADP-ribosylglycohydrolase</fullName>
    </recommendedName>
</protein>
<feature type="binding site" evidence="1">
    <location>
        <position position="229"/>
    </location>
    <ligand>
        <name>Mg(2+)</name>
        <dbReference type="ChEBI" id="CHEBI:18420"/>
        <label>1</label>
    </ligand>
</feature>
<dbReference type="InterPro" id="IPR005502">
    <property type="entry name" value="Ribosyl_crysJ1"/>
</dbReference>
<dbReference type="AlphaFoldDB" id="H1HK13"/>
<dbReference type="PANTHER" id="PTHR16222:SF12">
    <property type="entry name" value="ADP-RIBOSYLGLYCOHYDROLASE-RELATED"/>
    <property type="match status" value="1"/>
</dbReference>
<dbReference type="PATRIC" id="fig|999422.3.peg.503"/>
<dbReference type="InterPro" id="IPR036705">
    <property type="entry name" value="Ribosyl_crysJ1_sf"/>
</dbReference>
<feature type="binding site" evidence="1">
    <location>
        <position position="49"/>
    </location>
    <ligand>
        <name>Mg(2+)</name>
        <dbReference type="ChEBI" id="CHEBI:18420"/>
        <label>1</label>
    </ligand>
</feature>
<comment type="cofactor">
    <cofactor evidence="1">
        <name>Mg(2+)</name>
        <dbReference type="ChEBI" id="CHEBI:18420"/>
    </cofactor>
    <text evidence="1">Binds 2 magnesium ions per subunit.</text>
</comment>
<evidence type="ECO:0000313" key="2">
    <source>
        <dbReference type="EMBL" id="EHO72914.1"/>
    </source>
</evidence>
<comment type="caution">
    <text evidence="2">The sequence shown here is derived from an EMBL/GenBank/DDBJ whole genome shotgun (WGS) entry which is preliminary data.</text>
</comment>
<proteinExistence type="predicted"/>
<sequence>MALQHLSTRINLTAMLGAIIGDIVGSRFEFSKQTTSDFELFTSDCNFTDDTICTVAIADAILHNQPYGETLHAWCRRYPTPMGGYGDKFSLWVESENPQPYGSSGNGSAMRVSPIGWLFDDYHDVLREAEKSAVVSHNHPDGINGAQCVATLIYWLRTCRITKDEIESAVRRNFGYHLTSLRDIYKIGSEGHFDGLCNETVPYAISCFMESQSFEDAIRTAVAAGGDTDTKAAICGSIAESYYEIPEEMVEKAYSYLPDEMLDVITLFHEKIQNGL</sequence>
<dbReference type="Proteomes" id="UP000003167">
    <property type="component" value="Unassembled WGS sequence"/>
</dbReference>
<organism evidence="2 3">
    <name type="scientific">Segatella maculosa OT 289</name>
    <dbReference type="NCBI Taxonomy" id="999422"/>
    <lineage>
        <taxon>Bacteria</taxon>
        <taxon>Pseudomonadati</taxon>
        <taxon>Bacteroidota</taxon>
        <taxon>Bacteroidia</taxon>
        <taxon>Bacteroidales</taxon>
        <taxon>Prevotellaceae</taxon>
        <taxon>Segatella</taxon>
    </lineage>
</organism>
<dbReference type="InterPro" id="IPR050792">
    <property type="entry name" value="ADP-ribosylglycohydrolase"/>
</dbReference>
<dbReference type="STRING" id="999422.HMPREF9944_00507"/>
<feature type="binding site" evidence="1">
    <location>
        <position position="227"/>
    </location>
    <ligand>
        <name>Mg(2+)</name>
        <dbReference type="ChEBI" id="CHEBI:18420"/>
        <label>1</label>
    </ligand>
</feature>
<feature type="binding site" evidence="1">
    <location>
        <position position="50"/>
    </location>
    <ligand>
        <name>Mg(2+)</name>
        <dbReference type="ChEBI" id="CHEBI:18420"/>
        <label>1</label>
    </ligand>
</feature>
<keyword evidence="1" id="KW-0479">Metal-binding</keyword>
<dbReference type="GO" id="GO:0046872">
    <property type="term" value="F:metal ion binding"/>
    <property type="evidence" value="ECO:0007669"/>
    <property type="project" value="UniProtKB-KW"/>
</dbReference>
<dbReference type="Gene3D" id="1.10.4080.10">
    <property type="entry name" value="ADP-ribosylation/Crystallin J1"/>
    <property type="match status" value="1"/>
</dbReference>
<keyword evidence="1" id="KW-0460">Magnesium</keyword>
<evidence type="ECO:0008006" key="4">
    <source>
        <dbReference type="Google" id="ProtNLM"/>
    </source>
</evidence>
<dbReference type="SUPFAM" id="SSF101478">
    <property type="entry name" value="ADP-ribosylglycohydrolase"/>
    <property type="match status" value="1"/>
</dbReference>
<dbReference type="HOGENOM" id="CLU_024566_1_0_10"/>
<evidence type="ECO:0000256" key="1">
    <source>
        <dbReference type="PIRSR" id="PIRSR605502-1"/>
    </source>
</evidence>
<keyword evidence="3" id="KW-1185">Reference proteome</keyword>
<feature type="binding site" evidence="1">
    <location>
        <position position="48"/>
    </location>
    <ligand>
        <name>Mg(2+)</name>
        <dbReference type="ChEBI" id="CHEBI:18420"/>
        <label>1</label>
    </ligand>
</feature>
<feature type="binding site" evidence="1">
    <location>
        <position position="230"/>
    </location>
    <ligand>
        <name>Mg(2+)</name>
        <dbReference type="ChEBI" id="CHEBI:18420"/>
        <label>1</label>
    </ligand>
</feature>
<name>H1HK13_9BACT</name>
<dbReference type="EMBL" id="AGEK01000016">
    <property type="protein sequence ID" value="EHO72914.1"/>
    <property type="molecule type" value="Genomic_DNA"/>
</dbReference>
<accession>H1HK13</accession>
<reference evidence="2 3" key="1">
    <citation type="submission" date="2011-12" db="EMBL/GenBank/DDBJ databases">
        <title>The Genome Sequence of Prevotella maculosa OT 289.</title>
        <authorList>
            <consortium name="The Broad Institute Genome Sequencing Platform"/>
            <person name="Earl A."/>
            <person name="Ward D."/>
            <person name="Feldgarden M."/>
            <person name="Gevers D."/>
            <person name="Izard J."/>
            <person name="Blanton J.M."/>
            <person name="Mathney J."/>
            <person name="Tanner A.C."/>
            <person name="Dewhirst F.E."/>
            <person name="Young S.K."/>
            <person name="Zeng Q."/>
            <person name="Gargeya S."/>
            <person name="Fitzgerald M."/>
            <person name="Haas B."/>
            <person name="Abouelleil A."/>
            <person name="Alvarado L."/>
            <person name="Arachchi H.M."/>
            <person name="Berlin A."/>
            <person name="Chapman S.B."/>
            <person name="Gearin G."/>
            <person name="Goldberg J."/>
            <person name="Griggs A."/>
            <person name="Gujja S."/>
            <person name="Hansen M."/>
            <person name="Heiman D."/>
            <person name="Howarth C."/>
            <person name="Larimer J."/>
            <person name="Lui A."/>
            <person name="MacDonald P.J.P."/>
            <person name="McCowen C."/>
            <person name="Montmayeur A."/>
            <person name="Murphy C."/>
            <person name="Neiman D."/>
            <person name="Pearson M."/>
            <person name="Priest M."/>
            <person name="Roberts A."/>
            <person name="Saif S."/>
            <person name="Shea T."/>
            <person name="Sisk P."/>
            <person name="Stolte C."/>
            <person name="Sykes S."/>
            <person name="Wortman J."/>
            <person name="Nusbaum C."/>
            <person name="Birren B."/>
        </authorList>
    </citation>
    <scope>NUCLEOTIDE SEQUENCE [LARGE SCALE GENOMIC DNA]</scope>
    <source>
        <strain evidence="2 3">OT 289</strain>
    </source>
</reference>
<evidence type="ECO:0000313" key="3">
    <source>
        <dbReference type="Proteomes" id="UP000003167"/>
    </source>
</evidence>
<gene>
    <name evidence="2" type="ORF">HMPREF9944_00507</name>
</gene>